<dbReference type="PATRIC" id="fig|1423775.4.peg.2601"/>
<dbReference type="EMBL" id="AZDZ01000022">
    <property type="protein sequence ID" value="KRK78778.1"/>
    <property type="molecule type" value="Genomic_DNA"/>
</dbReference>
<dbReference type="InterPro" id="IPR011741">
    <property type="entry name" value="Phg_2220_C"/>
</dbReference>
<gene>
    <name evidence="2" type="ORF">FD03_GL002557</name>
</gene>
<organism evidence="2 3">
    <name type="scientific">Companilactobacillus nodensis DSM 19682 = JCM 14932 = NBRC 107160</name>
    <dbReference type="NCBI Taxonomy" id="1423775"/>
    <lineage>
        <taxon>Bacteria</taxon>
        <taxon>Bacillati</taxon>
        <taxon>Bacillota</taxon>
        <taxon>Bacilli</taxon>
        <taxon>Lactobacillales</taxon>
        <taxon>Lactobacillaceae</taxon>
        <taxon>Companilactobacillus</taxon>
    </lineage>
</organism>
<evidence type="ECO:0000313" key="2">
    <source>
        <dbReference type="EMBL" id="KRK78778.1"/>
    </source>
</evidence>
<evidence type="ECO:0000259" key="1">
    <source>
        <dbReference type="Pfam" id="PF09524"/>
    </source>
</evidence>
<dbReference type="InterPro" id="IPR036388">
    <property type="entry name" value="WH-like_DNA-bd_sf"/>
</dbReference>
<keyword evidence="3" id="KW-1185">Reference proteome</keyword>
<evidence type="ECO:0000313" key="3">
    <source>
        <dbReference type="Proteomes" id="UP000051248"/>
    </source>
</evidence>
<dbReference type="AlphaFoldDB" id="A0A0R1KFV8"/>
<name>A0A0R1KFV8_9LACO</name>
<accession>A0A0R1KFV8</accession>
<dbReference type="Proteomes" id="UP000051248">
    <property type="component" value="Unassembled WGS sequence"/>
</dbReference>
<protein>
    <recommendedName>
        <fullName evidence="1">Phage conserved hypothetical protein C-terminal domain-containing protein</fullName>
    </recommendedName>
</protein>
<dbReference type="RefSeq" id="WP_056979887.1">
    <property type="nucleotide sequence ID" value="NZ_AZDZ01000022.1"/>
</dbReference>
<dbReference type="NCBIfam" id="TIGR02220">
    <property type="entry name" value="phg_TIGR02220"/>
    <property type="match status" value="1"/>
</dbReference>
<dbReference type="STRING" id="1423775.FD03_GL002557"/>
<dbReference type="Pfam" id="PF09524">
    <property type="entry name" value="Phg_2220_C"/>
    <property type="match status" value="1"/>
</dbReference>
<sequence>MTEELKRDFKGIWIPRELWEDENMTKMEMLLFVELDSLSSYEKGCFASNKYLSKFLHVSSSRISQLISSLAEKKYIKVKLIYAKDNPKQVIKREIYPINYLNRVVNKLSNPTENTKSPYLENCEDSVPGLVNHVSNKDIVEQAQPDIPYQQIIDYLNEKTSKQFKNSKSNQKYIKLRIDDGFDVDDFKSVIDNMIVVWLNDPKMNKYLRPRTLFADKFEDYLNSRPVPKSHYDNEHRRVEEGTDWSKYEIHMSDEEYAAKQKGIKERLRKFRSEKVEQ</sequence>
<reference evidence="2 3" key="1">
    <citation type="journal article" date="2015" name="Genome Announc.">
        <title>Expanding the biotechnology potential of lactobacilli through comparative genomics of 213 strains and associated genera.</title>
        <authorList>
            <person name="Sun Z."/>
            <person name="Harris H.M."/>
            <person name="McCann A."/>
            <person name="Guo C."/>
            <person name="Argimon S."/>
            <person name="Zhang W."/>
            <person name="Yang X."/>
            <person name="Jeffery I.B."/>
            <person name="Cooney J.C."/>
            <person name="Kagawa T.F."/>
            <person name="Liu W."/>
            <person name="Song Y."/>
            <person name="Salvetti E."/>
            <person name="Wrobel A."/>
            <person name="Rasinkangas P."/>
            <person name="Parkhill J."/>
            <person name="Rea M.C."/>
            <person name="O'Sullivan O."/>
            <person name="Ritari J."/>
            <person name="Douillard F.P."/>
            <person name="Paul Ross R."/>
            <person name="Yang R."/>
            <person name="Briner A.E."/>
            <person name="Felis G.E."/>
            <person name="de Vos W.M."/>
            <person name="Barrangou R."/>
            <person name="Klaenhammer T.R."/>
            <person name="Caufield P.W."/>
            <person name="Cui Y."/>
            <person name="Zhang H."/>
            <person name="O'Toole P.W."/>
        </authorList>
    </citation>
    <scope>NUCLEOTIDE SEQUENCE [LARGE SCALE GENOMIC DNA]</scope>
    <source>
        <strain evidence="2 3">DSM 19682</strain>
    </source>
</reference>
<dbReference type="Gene3D" id="1.10.10.10">
    <property type="entry name" value="Winged helix-like DNA-binding domain superfamily/Winged helix DNA-binding domain"/>
    <property type="match status" value="1"/>
</dbReference>
<dbReference type="Pfam" id="PF13730">
    <property type="entry name" value="HTH_36"/>
    <property type="match status" value="1"/>
</dbReference>
<comment type="caution">
    <text evidence="2">The sequence shown here is derived from an EMBL/GenBank/DDBJ whole genome shotgun (WGS) entry which is preliminary data.</text>
</comment>
<feature type="domain" description="Phage conserved hypothetical protein C-terminal" evidence="1">
    <location>
        <begin position="152"/>
        <end position="223"/>
    </location>
</feature>
<dbReference type="eggNOG" id="ENOG5032758">
    <property type="taxonomic scope" value="Bacteria"/>
</dbReference>
<proteinExistence type="predicted"/>